<dbReference type="KEGG" id="clup:CLUP02_09856"/>
<sequence length="99" mass="11225">MGSSLLELGPCEWNAARRAREADRGPFEPWRERYPIGRCVFVSVPMDPATSWHTQAWDFGSRSSDPSRGNRRGGMRNLRRGEEVWYPAAGALILDDMIS</sequence>
<dbReference type="AlphaFoldDB" id="A0A9Q8SVS7"/>
<reference evidence="1" key="1">
    <citation type="journal article" date="2021" name="Mol. Plant Microbe Interact.">
        <title>Complete Genome Sequence of the Plant-Pathogenic Fungus Colletotrichum lupini.</title>
        <authorList>
            <person name="Baroncelli R."/>
            <person name="Pensec F."/>
            <person name="Da Lio D."/>
            <person name="Boufleur T."/>
            <person name="Vicente I."/>
            <person name="Sarrocco S."/>
            <person name="Picot A."/>
            <person name="Baraldi E."/>
            <person name="Sukno S."/>
            <person name="Thon M."/>
            <person name="Le Floch G."/>
        </authorList>
    </citation>
    <scope>NUCLEOTIDE SEQUENCE</scope>
    <source>
        <strain evidence="1">IMI 504893</strain>
    </source>
</reference>
<dbReference type="GeneID" id="73343844"/>
<dbReference type="Proteomes" id="UP000830671">
    <property type="component" value="Chromosome 5"/>
</dbReference>
<evidence type="ECO:0000313" key="2">
    <source>
        <dbReference type="Proteomes" id="UP000830671"/>
    </source>
</evidence>
<protein>
    <submittedName>
        <fullName evidence="1">Uncharacterized protein</fullName>
    </submittedName>
</protein>
<proteinExistence type="predicted"/>
<organism evidence="1 2">
    <name type="scientific">Colletotrichum lupini</name>
    <dbReference type="NCBI Taxonomy" id="145971"/>
    <lineage>
        <taxon>Eukaryota</taxon>
        <taxon>Fungi</taxon>
        <taxon>Dikarya</taxon>
        <taxon>Ascomycota</taxon>
        <taxon>Pezizomycotina</taxon>
        <taxon>Sordariomycetes</taxon>
        <taxon>Hypocreomycetidae</taxon>
        <taxon>Glomerellales</taxon>
        <taxon>Glomerellaceae</taxon>
        <taxon>Colletotrichum</taxon>
        <taxon>Colletotrichum acutatum species complex</taxon>
    </lineage>
</organism>
<dbReference type="RefSeq" id="XP_049145978.1">
    <property type="nucleotide sequence ID" value="XM_049288834.1"/>
</dbReference>
<name>A0A9Q8SVS7_9PEZI</name>
<keyword evidence="2" id="KW-1185">Reference proteome</keyword>
<accession>A0A9Q8SVS7</accession>
<evidence type="ECO:0000313" key="1">
    <source>
        <dbReference type="EMBL" id="UQC84360.1"/>
    </source>
</evidence>
<dbReference type="EMBL" id="CP019477">
    <property type="protein sequence ID" value="UQC84360.1"/>
    <property type="molecule type" value="Genomic_DNA"/>
</dbReference>
<gene>
    <name evidence="1" type="ORF">CLUP02_09856</name>
</gene>